<protein>
    <recommendedName>
        <fullName evidence="5">Transmembrane protein</fullName>
    </recommendedName>
</protein>
<name>A0A072VPJ0_MEDTR</name>
<accession>A0A072VPJ0</accession>
<evidence type="ECO:0000256" key="1">
    <source>
        <dbReference type="SAM" id="SignalP"/>
    </source>
</evidence>
<dbReference type="AlphaFoldDB" id="A0A072VPJ0"/>
<evidence type="ECO:0008006" key="5">
    <source>
        <dbReference type="Google" id="ProtNLM"/>
    </source>
</evidence>
<dbReference type="Proteomes" id="UP000002051">
    <property type="component" value="Unassembled WGS sequence"/>
</dbReference>
<dbReference type="EMBL" id="CM001217">
    <property type="protein sequence ID" value="KEH40060.1"/>
    <property type="molecule type" value="Genomic_DNA"/>
</dbReference>
<dbReference type="HOGENOM" id="CLU_2889094_0_0_1"/>
<keyword evidence="1" id="KW-0732">Signal</keyword>
<organism evidence="2 4">
    <name type="scientific">Medicago truncatula</name>
    <name type="common">Barrel medic</name>
    <name type="synonym">Medicago tribuloides</name>
    <dbReference type="NCBI Taxonomy" id="3880"/>
    <lineage>
        <taxon>Eukaryota</taxon>
        <taxon>Viridiplantae</taxon>
        <taxon>Streptophyta</taxon>
        <taxon>Embryophyta</taxon>
        <taxon>Tracheophyta</taxon>
        <taxon>Spermatophyta</taxon>
        <taxon>Magnoliopsida</taxon>
        <taxon>eudicotyledons</taxon>
        <taxon>Gunneridae</taxon>
        <taxon>Pentapetalae</taxon>
        <taxon>rosids</taxon>
        <taxon>fabids</taxon>
        <taxon>Fabales</taxon>
        <taxon>Fabaceae</taxon>
        <taxon>Papilionoideae</taxon>
        <taxon>50 kb inversion clade</taxon>
        <taxon>NPAAA clade</taxon>
        <taxon>Hologalegina</taxon>
        <taxon>IRL clade</taxon>
        <taxon>Trifolieae</taxon>
        <taxon>Medicago</taxon>
    </lineage>
</organism>
<evidence type="ECO:0000313" key="4">
    <source>
        <dbReference type="Proteomes" id="UP000002051"/>
    </source>
</evidence>
<dbReference type="EnsemblPlants" id="KEH40060">
    <property type="protein sequence ID" value="KEH40060"/>
    <property type="gene ID" value="MTR_1g021027"/>
</dbReference>
<gene>
    <name evidence="2" type="ordered locus">MTR_1g021027</name>
</gene>
<reference evidence="3" key="3">
    <citation type="submission" date="2015-04" db="UniProtKB">
        <authorList>
            <consortium name="EnsemblPlants"/>
        </authorList>
    </citation>
    <scope>IDENTIFICATION</scope>
    <source>
        <strain evidence="3">cv. Jemalong A17</strain>
    </source>
</reference>
<sequence length="63" mass="7118">MEKRIFFNLSLLPLSFLIVSLKPNIALVQKCTQSLQHEAKPRETILLGGNPESRFYESGDSVL</sequence>
<evidence type="ECO:0000313" key="3">
    <source>
        <dbReference type="EnsemblPlants" id="KEH40060"/>
    </source>
</evidence>
<evidence type="ECO:0000313" key="2">
    <source>
        <dbReference type="EMBL" id="KEH40060.1"/>
    </source>
</evidence>
<feature type="chain" id="PRO_5014500836" description="Transmembrane protein" evidence="1">
    <location>
        <begin position="27"/>
        <end position="63"/>
    </location>
</feature>
<keyword evidence="4" id="KW-1185">Reference proteome</keyword>
<reference evidence="2 4" key="2">
    <citation type="journal article" date="2014" name="BMC Genomics">
        <title>An improved genome release (version Mt4.0) for the model legume Medicago truncatula.</title>
        <authorList>
            <person name="Tang H."/>
            <person name="Krishnakumar V."/>
            <person name="Bidwell S."/>
            <person name="Rosen B."/>
            <person name="Chan A."/>
            <person name="Zhou S."/>
            <person name="Gentzbittel L."/>
            <person name="Childs K.L."/>
            <person name="Yandell M."/>
            <person name="Gundlach H."/>
            <person name="Mayer K.F."/>
            <person name="Schwartz D.C."/>
            <person name="Town C.D."/>
        </authorList>
    </citation>
    <scope>GENOME REANNOTATION</scope>
    <source>
        <strain evidence="2">A17</strain>
        <strain evidence="3 4">cv. Jemalong A17</strain>
    </source>
</reference>
<feature type="signal peptide" evidence="1">
    <location>
        <begin position="1"/>
        <end position="26"/>
    </location>
</feature>
<proteinExistence type="predicted"/>
<reference evidence="2 4" key="1">
    <citation type="journal article" date="2011" name="Nature">
        <title>The Medicago genome provides insight into the evolution of rhizobial symbioses.</title>
        <authorList>
            <person name="Young N.D."/>
            <person name="Debelle F."/>
            <person name="Oldroyd G.E."/>
            <person name="Geurts R."/>
            <person name="Cannon S.B."/>
            <person name="Udvardi M.K."/>
            <person name="Benedito V.A."/>
            <person name="Mayer K.F."/>
            <person name="Gouzy J."/>
            <person name="Schoof H."/>
            <person name="Van de Peer Y."/>
            <person name="Proost S."/>
            <person name="Cook D.R."/>
            <person name="Meyers B.C."/>
            <person name="Spannagl M."/>
            <person name="Cheung F."/>
            <person name="De Mita S."/>
            <person name="Krishnakumar V."/>
            <person name="Gundlach H."/>
            <person name="Zhou S."/>
            <person name="Mudge J."/>
            <person name="Bharti A.K."/>
            <person name="Murray J.D."/>
            <person name="Naoumkina M.A."/>
            <person name="Rosen B."/>
            <person name="Silverstein K.A."/>
            <person name="Tang H."/>
            <person name="Rombauts S."/>
            <person name="Zhao P.X."/>
            <person name="Zhou P."/>
            <person name="Barbe V."/>
            <person name="Bardou P."/>
            <person name="Bechner M."/>
            <person name="Bellec A."/>
            <person name="Berger A."/>
            <person name="Berges H."/>
            <person name="Bidwell S."/>
            <person name="Bisseling T."/>
            <person name="Choisne N."/>
            <person name="Couloux A."/>
            <person name="Denny R."/>
            <person name="Deshpande S."/>
            <person name="Dai X."/>
            <person name="Doyle J.J."/>
            <person name="Dudez A.M."/>
            <person name="Farmer A.D."/>
            <person name="Fouteau S."/>
            <person name="Franken C."/>
            <person name="Gibelin C."/>
            <person name="Gish J."/>
            <person name="Goldstein S."/>
            <person name="Gonzalez A.J."/>
            <person name="Green P.J."/>
            <person name="Hallab A."/>
            <person name="Hartog M."/>
            <person name="Hua A."/>
            <person name="Humphray S.J."/>
            <person name="Jeong D.H."/>
            <person name="Jing Y."/>
            <person name="Jocker A."/>
            <person name="Kenton S.M."/>
            <person name="Kim D.J."/>
            <person name="Klee K."/>
            <person name="Lai H."/>
            <person name="Lang C."/>
            <person name="Lin S."/>
            <person name="Macmil S.L."/>
            <person name="Magdelenat G."/>
            <person name="Matthews L."/>
            <person name="McCorrison J."/>
            <person name="Monaghan E.L."/>
            <person name="Mun J.H."/>
            <person name="Najar F.Z."/>
            <person name="Nicholson C."/>
            <person name="Noirot C."/>
            <person name="O'Bleness M."/>
            <person name="Paule C.R."/>
            <person name="Poulain J."/>
            <person name="Prion F."/>
            <person name="Qin B."/>
            <person name="Qu C."/>
            <person name="Retzel E.F."/>
            <person name="Riddle C."/>
            <person name="Sallet E."/>
            <person name="Samain S."/>
            <person name="Samson N."/>
            <person name="Sanders I."/>
            <person name="Saurat O."/>
            <person name="Scarpelli C."/>
            <person name="Schiex T."/>
            <person name="Segurens B."/>
            <person name="Severin A.J."/>
            <person name="Sherrier D.J."/>
            <person name="Shi R."/>
            <person name="Sims S."/>
            <person name="Singer S.R."/>
            <person name="Sinharoy S."/>
            <person name="Sterck L."/>
            <person name="Viollet A."/>
            <person name="Wang B.B."/>
            <person name="Wang K."/>
            <person name="Wang M."/>
            <person name="Wang X."/>
            <person name="Warfsmann J."/>
            <person name="Weissenbach J."/>
            <person name="White D.D."/>
            <person name="White J.D."/>
            <person name="Wiley G.B."/>
            <person name="Wincker P."/>
            <person name="Xing Y."/>
            <person name="Yang L."/>
            <person name="Yao Z."/>
            <person name="Ying F."/>
            <person name="Zhai J."/>
            <person name="Zhou L."/>
            <person name="Zuber A."/>
            <person name="Denarie J."/>
            <person name="Dixon R.A."/>
            <person name="May G.D."/>
            <person name="Schwartz D.C."/>
            <person name="Rogers J."/>
            <person name="Quetier F."/>
            <person name="Town C.D."/>
            <person name="Roe B.A."/>
        </authorList>
    </citation>
    <scope>NUCLEOTIDE SEQUENCE [LARGE SCALE GENOMIC DNA]</scope>
    <source>
        <strain evidence="2">A17</strain>
        <strain evidence="3 4">cv. Jemalong A17</strain>
    </source>
</reference>